<accession>A0A8J6FPJ6</accession>
<sequence>MASSYFCGYVKLIEAKMLKKAECYSKDPPKTRAYVKETARDNPCSCFAICREGGTQLRCPFHMGNIKPERGSPSPQIRDGEPNSRTTYSCTGDDKGDRAKCQALPPKDINYRTFISTWSPVTNSVWFYFVWSTHGACCIIYGVYEDQGSSSLLVPHISIGSRNNRSW</sequence>
<reference evidence="2" key="1">
    <citation type="thesis" date="2020" institute="ProQuest LLC" country="789 East Eisenhower Parkway, Ann Arbor, MI, USA">
        <title>Comparative Genomics and Chromosome Evolution.</title>
        <authorList>
            <person name="Mudd A.B."/>
        </authorList>
    </citation>
    <scope>NUCLEOTIDE SEQUENCE</scope>
    <source>
        <strain evidence="2">HN-11 Male</strain>
        <tissue evidence="2">Kidney and liver</tissue>
    </source>
</reference>
<dbReference type="AlphaFoldDB" id="A0A8J6FPJ6"/>
<evidence type="ECO:0000313" key="2">
    <source>
        <dbReference type="EMBL" id="KAG9491131.1"/>
    </source>
</evidence>
<gene>
    <name evidence="2" type="ORF">GDO78_006477</name>
</gene>
<organism evidence="2 3">
    <name type="scientific">Eleutherodactylus coqui</name>
    <name type="common">Puerto Rican coqui</name>
    <dbReference type="NCBI Taxonomy" id="57060"/>
    <lineage>
        <taxon>Eukaryota</taxon>
        <taxon>Metazoa</taxon>
        <taxon>Chordata</taxon>
        <taxon>Craniata</taxon>
        <taxon>Vertebrata</taxon>
        <taxon>Euteleostomi</taxon>
        <taxon>Amphibia</taxon>
        <taxon>Batrachia</taxon>
        <taxon>Anura</taxon>
        <taxon>Neobatrachia</taxon>
        <taxon>Hyloidea</taxon>
        <taxon>Eleutherodactylidae</taxon>
        <taxon>Eleutherodactylinae</taxon>
        <taxon>Eleutherodactylus</taxon>
        <taxon>Eleutherodactylus</taxon>
    </lineage>
</organism>
<evidence type="ECO:0000313" key="3">
    <source>
        <dbReference type="Proteomes" id="UP000770717"/>
    </source>
</evidence>
<evidence type="ECO:0000256" key="1">
    <source>
        <dbReference type="SAM" id="MobiDB-lite"/>
    </source>
</evidence>
<proteinExistence type="predicted"/>
<name>A0A8J6FPJ6_ELECQ</name>
<keyword evidence="3" id="KW-1185">Reference proteome</keyword>
<feature type="region of interest" description="Disordered" evidence="1">
    <location>
        <begin position="65"/>
        <end position="88"/>
    </location>
</feature>
<dbReference type="EMBL" id="WNTK01000002">
    <property type="protein sequence ID" value="KAG9491131.1"/>
    <property type="molecule type" value="Genomic_DNA"/>
</dbReference>
<dbReference type="Proteomes" id="UP000770717">
    <property type="component" value="Unassembled WGS sequence"/>
</dbReference>
<protein>
    <submittedName>
        <fullName evidence="2">Uncharacterized protein</fullName>
    </submittedName>
</protein>
<comment type="caution">
    <text evidence="2">The sequence shown here is derived from an EMBL/GenBank/DDBJ whole genome shotgun (WGS) entry which is preliminary data.</text>
</comment>